<organism evidence="3">
    <name type="scientific">marine metagenome</name>
    <dbReference type="NCBI Taxonomy" id="408172"/>
    <lineage>
        <taxon>unclassified sequences</taxon>
        <taxon>metagenomes</taxon>
        <taxon>ecological metagenomes</taxon>
    </lineage>
</organism>
<dbReference type="Pfam" id="PF07587">
    <property type="entry name" value="PSD1"/>
    <property type="match status" value="1"/>
</dbReference>
<evidence type="ECO:0000259" key="2">
    <source>
        <dbReference type="Pfam" id="PF07587"/>
    </source>
</evidence>
<gene>
    <name evidence="3" type="ORF">METZ01_LOCUS103947</name>
</gene>
<evidence type="ECO:0000259" key="1">
    <source>
        <dbReference type="Pfam" id="PF07583"/>
    </source>
</evidence>
<evidence type="ECO:0008006" key="4">
    <source>
        <dbReference type="Google" id="ProtNLM"/>
    </source>
</evidence>
<evidence type="ECO:0000313" key="3">
    <source>
        <dbReference type="EMBL" id="SVA51093.1"/>
    </source>
</evidence>
<dbReference type="Pfam" id="PF07583">
    <property type="entry name" value="PSCyt2"/>
    <property type="match status" value="1"/>
</dbReference>
<accession>A0A381WGN5</accession>
<name>A0A381WGN5_9ZZZZ</name>
<reference evidence="3" key="1">
    <citation type="submission" date="2018-05" db="EMBL/GenBank/DDBJ databases">
        <authorList>
            <person name="Lanie J.A."/>
            <person name="Ng W.-L."/>
            <person name="Kazmierczak K.M."/>
            <person name="Andrzejewski T.M."/>
            <person name="Davidsen T.M."/>
            <person name="Wayne K.J."/>
            <person name="Tettelin H."/>
            <person name="Glass J.I."/>
            <person name="Rusch D."/>
            <person name="Podicherti R."/>
            <person name="Tsui H.-C.T."/>
            <person name="Winkler M.E."/>
        </authorList>
    </citation>
    <scope>NUCLEOTIDE SEQUENCE</scope>
</reference>
<protein>
    <recommendedName>
        <fullName evidence="4">DUF1549 domain-containing protein</fullName>
    </recommendedName>
</protein>
<dbReference type="PANTHER" id="PTHR35889">
    <property type="entry name" value="CYCLOINULO-OLIGOSACCHARIDE FRUCTANOTRANSFERASE-RELATED"/>
    <property type="match status" value="1"/>
</dbReference>
<proteinExistence type="predicted"/>
<feature type="domain" description="DUF1553" evidence="2">
    <location>
        <begin position="298"/>
        <end position="422"/>
    </location>
</feature>
<sequence length="555" mass="63294">MALEKIAPPLWQRNLLFAVVCLAGAGAVVSNLLQSDAMTPPTGHRASHYNQAGFRTIVDLVDEEFAEEWKKKGVDPAPLADDLILIRRLSLGLTGTIPSLQEIRALETQPSEERIQWWLSYLFEDRRMSDYLAERFARAYVGVENGPFLIYRRRRFVSWLADEFQANRPYDQIVRSLITAEGLWTNNPEVNFVTVTVDQNEEENDPDEVKLAARVTRAFLGVRIDCVQCHDDHLGDDWKQKDFHQLASFFAGTDMAISGIRETDKPYEFKYRRQSDPVKVPAIVPFQYELLPERGNPRHRLAHWVTHSENRAFARATVNRVWALMFGRPLVDPVDEIPLQDSLENPYPPGLETLADDLIIHKFDLRRLIRVIAATRVFGLDSKVPAARSVPTLEQEKHWAAFALSRLRPEQVAGSILQAASLKAIDTDSHIIFRLSRAFQQGDFIKRYGDIGEDEFYIQGGTIPQRLLMMNGELVHERIKDNLVANAATRILATAPNDAKVVEATYLAVLSRRPSPEEATYFVQTLSQKGFLSRKAKQEDLYWALINSTEFSWNH</sequence>
<dbReference type="InterPro" id="IPR011444">
    <property type="entry name" value="DUF1549"/>
</dbReference>
<dbReference type="AlphaFoldDB" id="A0A381WGN5"/>
<feature type="domain" description="DUF1549" evidence="1">
    <location>
        <begin position="61"/>
        <end position="254"/>
    </location>
</feature>
<dbReference type="EMBL" id="UINC01011600">
    <property type="protein sequence ID" value="SVA51093.1"/>
    <property type="molecule type" value="Genomic_DNA"/>
</dbReference>
<dbReference type="PANTHER" id="PTHR35889:SF3">
    <property type="entry name" value="F-BOX DOMAIN-CONTAINING PROTEIN"/>
    <property type="match status" value="1"/>
</dbReference>
<dbReference type="InterPro" id="IPR022655">
    <property type="entry name" value="DUF1553"/>
</dbReference>